<proteinExistence type="predicted"/>
<name>A0A498KJ21_MALDO</name>
<accession>A0A498KJ21</accession>
<evidence type="ECO:0000313" key="1">
    <source>
        <dbReference type="EMBL" id="RXI05403.1"/>
    </source>
</evidence>
<sequence length="191" mass="21810">MGAGAMASERWEVVGETYCNTRLRGVFVPETELPCPMFLITIKVVIKRPRIDHHKDGNILYEEENWSVDVNAATVLVRYDNMVIGISQTLSQLQVPHLHTHPSSVSFVEKIVFDTSCAEKDCYSSRPCPAFKVLCMETCIEIYVADEYVPVLEELLGMKNVMDQVGSRWTNFLIAFESFDCQWMQLEALTY</sequence>
<comment type="caution">
    <text evidence="1">The sequence shown here is derived from an EMBL/GenBank/DDBJ whole genome shotgun (WGS) entry which is preliminary data.</text>
</comment>
<keyword evidence="2" id="KW-1185">Reference proteome</keyword>
<dbReference type="Proteomes" id="UP000290289">
    <property type="component" value="Chromosome 2"/>
</dbReference>
<gene>
    <name evidence="1" type="ORF">DVH24_006660</name>
</gene>
<protein>
    <submittedName>
        <fullName evidence="1">Uncharacterized protein</fullName>
    </submittedName>
</protein>
<organism evidence="1 2">
    <name type="scientific">Malus domestica</name>
    <name type="common">Apple</name>
    <name type="synonym">Pyrus malus</name>
    <dbReference type="NCBI Taxonomy" id="3750"/>
    <lineage>
        <taxon>Eukaryota</taxon>
        <taxon>Viridiplantae</taxon>
        <taxon>Streptophyta</taxon>
        <taxon>Embryophyta</taxon>
        <taxon>Tracheophyta</taxon>
        <taxon>Spermatophyta</taxon>
        <taxon>Magnoliopsida</taxon>
        <taxon>eudicotyledons</taxon>
        <taxon>Gunneridae</taxon>
        <taxon>Pentapetalae</taxon>
        <taxon>rosids</taxon>
        <taxon>fabids</taxon>
        <taxon>Rosales</taxon>
        <taxon>Rosaceae</taxon>
        <taxon>Amygdaloideae</taxon>
        <taxon>Maleae</taxon>
        <taxon>Malus</taxon>
    </lineage>
</organism>
<reference evidence="1 2" key="1">
    <citation type="submission" date="2018-10" db="EMBL/GenBank/DDBJ databases">
        <title>A high-quality apple genome assembly.</title>
        <authorList>
            <person name="Hu J."/>
        </authorList>
    </citation>
    <scope>NUCLEOTIDE SEQUENCE [LARGE SCALE GENOMIC DNA]</scope>
    <source>
        <strain evidence="2">cv. HFTH1</strain>
        <tissue evidence="1">Young leaf</tissue>
    </source>
</reference>
<evidence type="ECO:0000313" key="2">
    <source>
        <dbReference type="Proteomes" id="UP000290289"/>
    </source>
</evidence>
<dbReference type="AlphaFoldDB" id="A0A498KJ21"/>
<dbReference type="EMBL" id="RDQH01000328">
    <property type="protein sequence ID" value="RXI05403.1"/>
    <property type="molecule type" value="Genomic_DNA"/>
</dbReference>